<dbReference type="WBParaSite" id="SSTP_0000647750.1">
    <property type="protein sequence ID" value="SSTP_0000647750.1"/>
    <property type="gene ID" value="SSTP_0000647750"/>
</dbReference>
<dbReference type="GO" id="GO:0046872">
    <property type="term" value="F:metal ion binding"/>
    <property type="evidence" value="ECO:0007669"/>
    <property type="project" value="InterPro"/>
</dbReference>
<dbReference type="AlphaFoldDB" id="A0A0K0EAF3"/>
<dbReference type="Pfam" id="PF16656">
    <property type="entry name" value="Pur_ac_phosph_N"/>
    <property type="match status" value="1"/>
</dbReference>
<evidence type="ECO:0000313" key="4">
    <source>
        <dbReference type="WBParaSite" id="SSTP_0000647750.1"/>
    </source>
</evidence>
<feature type="signal peptide" evidence="1">
    <location>
        <begin position="1"/>
        <end position="19"/>
    </location>
</feature>
<protein>
    <submittedName>
        <fullName evidence="5">Calcineurin-like phosphoesterase domain-containing protein</fullName>
    </submittedName>
    <submittedName>
        <fullName evidence="4">Pur_ac_phosph_N domain-containing protein</fullName>
    </submittedName>
</protein>
<evidence type="ECO:0000313" key="3">
    <source>
        <dbReference type="Proteomes" id="UP000035681"/>
    </source>
</evidence>
<proteinExistence type="predicted"/>
<evidence type="ECO:0000313" key="5">
    <source>
        <dbReference type="WBParaSite" id="TCONS_00007728.p1"/>
    </source>
</evidence>
<dbReference type="InterPro" id="IPR015914">
    <property type="entry name" value="PAPs_N"/>
</dbReference>
<feature type="chain" id="PRO_5005327710" evidence="1">
    <location>
        <begin position="20"/>
        <end position="113"/>
    </location>
</feature>
<reference evidence="4" key="1">
    <citation type="submission" date="2015-08" db="UniProtKB">
        <authorList>
            <consortium name="WormBaseParasite"/>
        </authorList>
    </citation>
    <scope>IDENTIFICATION</scope>
</reference>
<dbReference type="GO" id="GO:0003993">
    <property type="term" value="F:acid phosphatase activity"/>
    <property type="evidence" value="ECO:0007669"/>
    <property type="project" value="InterPro"/>
</dbReference>
<keyword evidence="1" id="KW-0732">Signal</keyword>
<sequence>MKFLLFILLLFHYFKLQYGKFNNNHEQVHLALTKDPRSIVVSWTTFYDISLYKRKPSVKYGTIKSSLSKVKRGSTGSTRKLIEPNNSTIIRYFHTIYLQNLLYNKRYYYKVGD</sequence>
<dbReference type="Gene3D" id="2.60.40.380">
    <property type="entry name" value="Purple acid phosphatase-like, N-terminal"/>
    <property type="match status" value="1"/>
</dbReference>
<keyword evidence="3" id="KW-1185">Reference proteome</keyword>
<feature type="domain" description="Purple acid phosphatase N-terminal" evidence="2">
    <location>
        <begin position="26"/>
        <end position="113"/>
    </location>
</feature>
<organism evidence="4">
    <name type="scientific">Strongyloides stercoralis</name>
    <name type="common">Threadworm</name>
    <dbReference type="NCBI Taxonomy" id="6248"/>
    <lineage>
        <taxon>Eukaryota</taxon>
        <taxon>Metazoa</taxon>
        <taxon>Ecdysozoa</taxon>
        <taxon>Nematoda</taxon>
        <taxon>Chromadorea</taxon>
        <taxon>Rhabditida</taxon>
        <taxon>Tylenchina</taxon>
        <taxon>Panagrolaimomorpha</taxon>
        <taxon>Strongyloidoidea</taxon>
        <taxon>Strongyloididae</taxon>
        <taxon>Strongyloides</taxon>
    </lineage>
</organism>
<dbReference type="InterPro" id="IPR008963">
    <property type="entry name" value="Purple_acid_Pase-like_N"/>
</dbReference>
<name>A0A0K0EAF3_STRER</name>
<dbReference type="STRING" id="6248.A0A0K0EAF3"/>
<dbReference type="WBParaSite" id="TCONS_00007728.p1">
    <property type="protein sequence ID" value="TCONS_00007728.p1"/>
    <property type="gene ID" value="XLOC_005760"/>
</dbReference>
<dbReference type="Proteomes" id="UP000035681">
    <property type="component" value="Unplaced"/>
</dbReference>
<accession>A0A0K0EAF3</accession>
<evidence type="ECO:0000256" key="1">
    <source>
        <dbReference type="SAM" id="SignalP"/>
    </source>
</evidence>
<dbReference type="SUPFAM" id="SSF49363">
    <property type="entry name" value="Purple acid phosphatase, N-terminal domain"/>
    <property type="match status" value="1"/>
</dbReference>
<evidence type="ECO:0000259" key="2">
    <source>
        <dbReference type="Pfam" id="PF16656"/>
    </source>
</evidence>